<dbReference type="InterPro" id="IPR029470">
    <property type="entry name" value="PDDEXK_4"/>
</dbReference>
<dbReference type="EMBL" id="FMTY01000001">
    <property type="protein sequence ID" value="SCX00264.1"/>
    <property type="molecule type" value="Genomic_DNA"/>
</dbReference>
<dbReference type="AlphaFoldDB" id="A0A1G4V2T5"/>
<accession>A0A1G4V2T5</accession>
<evidence type="ECO:0000313" key="2">
    <source>
        <dbReference type="Proteomes" id="UP000182124"/>
    </source>
</evidence>
<name>A0A1G4V2T5_9FLAO</name>
<dbReference type="RefSeq" id="WP_023575217.1">
    <property type="nucleotide sequence ID" value="NZ_FMTY01000001.1"/>
</dbReference>
<dbReference type="Pfam" id="PF14281">
    <property type="entry name" value="PDDEXK_4"/>
    <property type="match status" value="1"/>
</dbReference>
<sequence>MDKINNLLQQVTIIQKKYDEIAKITGENFNIFSVMRAESDEVRTHSRIIAEFLNPKGKHAQGSVFLKLFFDKIDSLVAIKESFDFENTQVIVEEHIGTIDKEYSEGGFIDIVIKDSKYQIVIENKIYAGDQKGQLLRYKNSYPDCVLIYLTLDGKEPSSDSYKLGNDKDLNLEEIFLMSYKNDIKNWIENSLEKTHSLPIIRETLAQYLHLIKKLTNQSTNKKMSSEIQDLILANFSAAEQIVKDFDNVKYKICGGIRADIINKLKEKLKDKYDVSDQGSNVGDKNSKIWIELQKYKGNSVLFGIEPFSGNGNNSKELFYGIIDLHAINKGVFEKYSEFQKSGWWREIKYFQDFENFKIDFSDSNFISFLGKNKDKKDELVSVLAQQIISYIEFRENDLIKIHEEIRIIKNN</sequence>
<evidence type="ECO:0000313" key="1">
    <source>
        <dbReference type="EMBL" id="SCX00264.1"/>
    </source>
</evidence>
<dbReference type="Proteomes" id="UP000182124">
    <property type="component" value="Unassembled WGS sequence"/>
</dbReference>
<gene>
    <name evidence="1" type="ORF">SAMN02927925_00132</name>
</gene>
<proteinExistence type="predicted"/>
<protein>
    <submittedName>
        <fullName evidence="1">PD-(D/E)XK nuclease superfamily protein</fullName>
    </submittedName>
</protein>
<dbReference type="STRING" id="329186.SAMN02927925_00132"/>
<reference evidence="1 2" key="1">
    <citation type="submission" date="2016-10" db="EMBL/GenBank/DDBJ databases">
        <authorList>
            <person name="de Groot N.N."/>
        </authorList>
    </citation>
    <scope>NUCLEOTIDE SEQUENCE [LARGE SCALE GENOMIC DNA]</scope>
    <source>
        <strain evidence="1 2">CGMCC 1.3801</strain>
    </source>
</reference>
<organism evidence="1 2">
    <name type="scientific">Flavobacterium saliperosum</name>
    <dbReference type="NCBI Taxonomy" id="329186"/>
    <lineage>
        <taxon>Bacteria</taxon>
        <taxon>Pseudomonadati</taxon>
        <taxon>Bacteroidota</taxon>
        <taxon>Flavobacteriia</taxon>
        <taxon>Flavobacteriales</taxon>
        <taxon>Flavobacteriaceae</taxon>
        <taxon>Flavobacterium</taxon>
    </lineage>
</organism>
<dbReference type="eggNOG" id="ENOG5030F26">
    <property type="taxonomic scope" value="Bacteria"/>
</dbReference>